<dbReference type="SUPFAM" id="SSF47473">
    <property type="entry name" value="EF-hand"/>
    <property type="match status" value="1"/>
</dbReference>
<keyword evidence="6" id="KW-1185">Reference proteome</keyword>
<dbReference type="Proteomes" id="UP001363151">
    <property type="component" value="Unassembled WGS sequence"/>
</dbReference>
<evidence type="ECO:0000256" key="1">
    <source>
        <dbReference type="ARBA" id="ARBA00022837"/>
    </source>
</evidence>
<dbReference type="PROSITE" id="PS50222">
    <property type="entry name" value="EF_HAND_2"/>
    <property type="match status" value="2"/>
</dbReference>
<feature type="compositionally biased region" description="Basic residues" evidence="3">
    <location>
        <begin position="557"/>
        <end position="581"/>
    </location>
</feature>
<name>A0ABR1FH19_AURAN</name>
<feature type="region of interest" description="Disordered" evidence="3">
    <location>
        <begin position="51"/>
        <end position="84"/>
    </location>
</feature>
<feature type="region of interest" description="Disordered" evidence="3">
    <location>
        <begin position="512"/>
        <end position="581"/>
    </location>
</feature>
<gene>
    <name evidence="5" type="ORF">SO694_00079193</name>
</gene>
<feature type="region of interest" description="Disordered" evidence="3">
    <location>
        <begin position="215"/>
        <end position="240"/>
    </location>
</feature>
<feature type="domain" description="EF-hand" evidence="4">
    <location>
        <begin position="416"/>
        <end position="451"/>
    </location>
</feature>
<evidence type="ECO:0000256" key="2">
    <source>
        <dbReference type="SAM" id="Coils"/>
    </source>
</evidence>
<dbReference type="InterPro" id="IPR002048">
    <property type="entry name" value="EF_hand_dom"/>
</dbReference>
<dbReference type="SMART" id="SM00054">
    <property type="entry name" value="EFh"/>
    <property type="match status" value="2"/>
</dbReference>
<evidence type="ECO:0000259" key="4">
    <source>
        <dbReference type="PROSITE" id="PS50222"/>
    </source>
</evidence>
<feature type="compositionally biased region" description="Basic and acidic residues" evidence="3">
    <location>
        <begin position="215"/>
        <end position="227"/>
    </location>
</feature>
<proteinExistence type="predicted"/>
<evidence type="ECO:0000256" key="3">
    <source>
        <dbReference type="SAM" id="MobiDB-lite"/>
    </source>
</evidence>
<evidence type="ECO:0000313" key="5">
    <source>
        <dbReference type="EMBL" id="KAK7230605.1"/>
    </source>
</evidence>
<feature type="coiled-coil region" evidence="2">
    <location>
        <begin position="152"/>
        <end position="179"/>
    </location>
</feature>
<dbReference type="InterPro" id="IPR011992">
    <property type="entry name" value="EF-hand-dom_pair"/>
</dbReference>
<reference evidence="5 6" key="1">
    <citation type="submission" date="2024-03" db="EMBL/GenBank/DDBJ databases">
        <title>Aureococcus anophagefferens CCMP1851 and Kratosvirus quantuckense: Draft genome of a second virus-susceptible host strain in the model system.</title>
        <authorList>
            <person name="Chase E."/>
            <person name="Truchon A.R."/>
            <person name="Schepens W."/>
            <person name="Wilhelm S.W."/>
        </authorList>
    </citation>
    <scope>NUCLEOTIDE SEQUENCE [LARGE SCALE GENOMIC DNA]</scope>
    <source>
        <strain evidence="5 6">CCMP1851</strain>
    </source>
</reference>
<dbReference type="EMBL" id="JBBJCI010000427">
    <property type="protein sequence ID" value="KAK7230605.1"/>
    <property type="molecule type" value="Genomic_DNA"/>
</dbReference>
<dbReference type="PROSITE" id="PS00018">
    <property type="entry name" value="EF_HAND_1"/>
    <property type="match status" value="3"/>
</dbReference>
<organism evidence="5 6">
    <name type="scientific">Aureococcus anophagefferens</name>
    <name type="common">Harmful bloom alga</name>
    <dbReference type="NCBI Taxonomy" id="44056"/>
    <lineage>
        <taxon>Eukaryota</taxon>
        <taxon>Sar</taxon>
        <taxon>Stramenopiles</taxon>
        <taxon>Ochrophyta</taxon>
        <taxon>Pelagophyceae</taxon>
        <taxon>Pelagomonadales</taxon>
        <taxon>Pelagomonadaceae</taxon>
        <taxon>Aureococcus</taxon>
    </lineage>
</organism>
<sequence>MGGGLAKYAPDALLSKDEARSALGDDFDDVRWGELADGDGKIECRALAEEVEYEQQKEPEHAEPSPWADRELPPELSGLRRDMLDAPGGPNYMFDRDAFARELEAIDGAFSDDDEAGFGYVPDRSSMGAGAAFGATAAYYDPDAGEEELTDEERHELKLAEIAAESERLAERMADAEINGGVDREDLRDLFGIGEERGPARTVRGDESFRRHTVRPDEKNRRGTFDERETDVENSTRETDAFDPEELAAAVELAMDIVGAELVFQKLHEVVSREVLATTRGFGNEAFVNYYKMFHPGQENGDSTSLQRIDLDHSGEVSLREFSAFARGAQPILKLEDAPVADVAADEDAYEEPATMTEADVGVMIHAEYSRATLHVGKDRIPDQLNKVHLVMWYLAQLVGENTLVAKEKRRKYFNPAKVNYFQCFNALDIDESGSITKIEWIDILRDKLLIDPEKINNADLKLMFDIIDADDSGDITVKEFSAFLRGASSSVQARGMAEVVAVKKKAQKAHKAARASLNAGKAKPTPKSTARSLKIAAAEAAAAAIDDGQKLSARTTTKKTPRGKKAGKGTTKTPRHKKDG</sequence>
<evidence type="ECO:0000313" key="6">
    <source>
        <dbReference type="Proteomes" id="UP001363151"/>
    </source>
</evidence>
<dbReference type="InterPro" id="IPR018247">
    <property type="entry name" value="EF_Hand_1_Ca_BS"/>
</dbReference>
<keyword evidence="1" id="KW-0106">Calcium</keyword>
<dbReference type="Pfam" id="PF13202">
    <property type="entry name" value="EF-hand_5"/>
    <property type="match status" value="3"/>
</dbReference>
<feature type="domain" description="EF-hand" evidence="4">
    <location>
        <begin position="456"/>
        <end position="491"/>
    </location>
</feature>
<keyword evidence="2" id="KW-0175">Coiled coil</keyword>
<accession>A0ABR1FH19</accession>
<protein>
    <recommendedName>
        <fullName evidence="4">EF-hand domain-containing protein</fullName>
    </recommendedName>
</protein>
<comment type="caution">
    <text evidence="5">The sequence shown here is derived from an EMBL/GenBank/DDBJ whole genome shotgun (WGS) entry which is preliminary data.</text>
</comment>
<dbReference type="Gene3D" id="1.10.238.10">
    <property type="entry name" value="EF-hand"/>
    <property type="match status" value="1"/>
</dbReference>